<keyword evidence="3" id="KW-1185">Reference proteome</keyword>
<accession>A0A016RV41</accession>
<feature type="signal peptide" evidence="1">
    <location>
        <begin position="1"/>
        <end position="22"/>
    </location>
</feature>
<evidence type="ECO:0000256" key="1">
    <source>
        <dbReference type="SAM" id="SignalP"/>
    </source>
</evidence>
<evidence type="ECO:0000313" key="2">
    <source>
        <dbReference type="EMBL" id="EYB81967.1"/>
    </source>
</evidence>
<dbReference type="CDD" id="cd00866">
    <property type="entry name" value="PEBP_euk"/>
    <property type="match status" value="1"/>
</dbReference>
<evidence type="ECO:0008006" key="4">
    <source>
        <dbReference type="Google" id="ProtNLM"/>
    </source>
</evidence>
<dbReference type="PANTHER" id="PTHR11362">
    <property type="entry name" value="PHOSPHATIDYLETHANOLAMINE-BINDING PROTEIN"/>
    <property type="match status" value="1"/>
</dbReference>
<dbReference type="Proteomes" id="UP000024635">
    <property type="component" value="Unassembled WGS sequence"/>
</dbReference>
<dbReference type="Pfam" id="PF01161">
    <property type="entry name" value="PBP"/>
    <property type="match status" value="1"/>
</dbReference>
<comment type="caution">
    <text evidence="2">The sequence shown here is derived from an EMBL/GenBank/DDBJ whole genome shotgun (WGS) entry which is preliminary data.</text>
</comment>
<dbReference type="AlphaFoldDB" id="A0A016RV41"/>
<sequence length="216" mass="23804">MMAMYSWCSALVLTVFLKSVFCATSDYIRPGLPKLDVTFDGGKKVHLACQSTLASNLRPCQIMEYTITSSVYCGYCGLHFIQDYVALGNELTPSASSKKPILNWNASPSGLYTVIMIDVDAPSRKDPFLSDYLHWMVVNIPGSHLKNGDELAPYMGPRPPPGSGPHRYYILLYKQQSPVSSKKMSSRAHFDTSKFASQNGLGAPVAGNYFKAQDDI</sequence>
<dbReference type="OrthoDB" id="6700855at2759"/>
<name>A0A016RV41_9BILA</name>
<dbReference type="InterPro" id="IPR036610">
    <property type="entry name" value="PEBP-like_sf"/>
</dbReference>
<dbReference type="InterPro" id="IPR035810">
    <property type="entry name" value="PEBP_euk"/>
</dbReference>
<feature type="chain" id="PRO_5001485776" description="Phosphatidylethanolamine-binding protein" evidence="1">
    <location>
        <begin position="23"/>
        <end position="216"/>
    </location>
</feature>
<dbReference type="STRING" id="53326.A0A016RV41"/>
<keyword evidence="1" id="KW-0732">Signal</keyword>
<gene>
    <name evidence="2" type="primary">Acey_s0370.g110</name>
    <name evidence="2" type="ORF">Y032_0370g110</name>
</gene>
<dbReference type="Gene3D" id="3.90.280.10">
    <property type="entry name" value="PEBP-like"/>
    <property type="match status" value="1"/>
</dbReference>
<dbReference type="EMBL" id="JARK01001706">
    <property type="protein sequence ID" value="EYB81967.1"/>
    <property type="molecule type" value="Genomic_DNA"/>
</dbReference>
<dbReference type="PANTHER" id="PTHR11362:SF82">
    <property type="entry name" value="PHOSPHATIDYLETHANOLAMINE-BINDING PROTEIN 4"/>
    <property type="match status" value="1"/>
</dbReference>
<organism evidence="2 3">
    <name type="scientific">Ancylostoma ceylanicum</name>
    <dbReference type="NCBI Taxonomy" id="53326"/>
    <lineage>
        <taxon>Eukaryota</taxon>
        <taxon>Metazoa</taxon>
        <taxon>Ecdysozoa</taxon>
        <taxon>Nematoda</taxon>
        <taxon>Chromadorea</taxon>
        <taxon>Rhabditida</taxon>
        <taxon>Rhabditina</taxon>
        <taxon>Rhabditomorpha</taxon>
        <taxon>Strongyloidea</taxon>
        <taxon>Ancylostomatidae</taxon>
        <taxon>Ancylostomatinae</taxon>
        <taxon>Ancylostoma</taxon>
    </lineage>
</organism>
<reference evidence="3" key="1">
    <citation type="journal article" date="2015" name="Nat. Genet.">
        <title>The genome and transcriptome of the zoonotic hookworm Ancylostoma ceylanicum identify infection-specific gene families.</title>
        <authorList>
            <person name="Schwarz E.M."/>
            <person name="Hu Y."/>
            <person name="Antoshechkin I."/>
            <person name="Miller M.M."/>
            <person name="Sternberg P.W."/>
            <person name="Aroian R.V."/>
        </authorList>
    </citation>
    <scope>NUCLEOTIDE SEQUENCE</scope>
    <source>
        <strain evidence="3">HY135</strain>
    </source>
</reference>
<proteinExistence type="predicted"/>
<evidence type="ECO:0000313" key="3">
    <source>
        <dbReference type="Proteomes" id="UP000024635"/>
    </source>
</evidence>
<dbReference type="SUPFAM" id="SSF49777">
    <property type="entry name" value="PEBP-like"/>
    <property type="match status" value="1"/>
</dbReference>
<protein>
    <recommendedName>
        <fullName evidence="4">Phosphatidylethanolamine-binding protein</fullName>
    </recommendedName>
</protein>
<dbReference type="InterPro" id="IPR008914">
    <property type="entry name" value="PEBP"/>
</dbReference>